<dbReference type="Pfam" id="PF00443">
    <property type="entry name" value="UCH"/>
    <property type="match status" value="1"/>
</dbReference>
<dbReference type="AlphaFoldDB" id="A0AAD5TEA4"/>
<dbReference type="Gene3D" id="3.90.70.10">
    <property type="entry name" value="Cysteine proteinases"/>
    <property type="match status" value="1"/>
</dbReference>
<dbReference type="Pfam" id="PF00324">
    <property type="entry name" value="AA_permease"/>
    <property type="match status" value="1"/>
</dbReference>
<dbReference type="PANTHER" id="PTHR43341">
    <property type="entry name" value="AMINO ACID PERMEASE"/>
    <property type="match status" value="1"/>
</dbReference>
<reference evidence="9" key="1">
    <citation type="submission" date="2020-05" db="EMBL/GenBank/DDBJ databases">
        <title>Phylogenomic resolution of chytrid fungi.</title>
        <authorList>
            <person name="Stajich J.E."/>
            <person name="Amses K."/>
            <person name="Simmons R."/>
            <person name="Seto K."/>
            <person name="Myers J."/>
            <person name="Bonds A."/>
            <person name="Quandt C.A."/>
            <person name="Barry K."/>
            <person name="Liu P."/>
            <person name="Grigoriev I."/>
            <person name="Longcore J.E."/>
            <person name="James T.Y."/>
        </authorList>
    </citation>
    <scope>NUCLEOTIDE SEQUENCE</scope>
    <source>
        <strain evidence="9">JEL0379</strain>
    </source>
</reference>
<dbReference type="PROSITE" id="PS50235">
    <property type="entry name" value="USP_3"/>
    <property type="match status" value="1"/>
</dbReference>
<dbReference type="InterPro" id="IPR050524">
    <property type="entry name" value="APC_YAT"/>
</dbReference>
<evidence type="ECO:0000256" key="6">
    <source>
        <dbReference type="ARBA" id="ARBA00023136"/>
    </source>
</evidence>
<dbReference type="SUPFAM" id="SSF54001">
    <property type="entry name" value="Cysteine proteinases"/>
    <property type="match status" value="1"/>
</dbReference>
<dbReference type="GO" id="GO:0015171">
    <property type="term" value="F:amino acid transmembrane transporter activity"/>
    <property type="evidence" value="ECO:0007669"/>
    <property type="project" value="TreeGrafter"/>
</dbReference>
<dbReference type="InterPro" id="IPR028889">
    <property type="entry name" value="USP"/>
</dbReference>
<dbReference type="CDD" id="cd02257">
    <property type="entry name" value="Peptidase_C19"/>
    <property type="match status" value="1"/>
</dbReference>
<evidence type="ECO:0000256" key="4">
    <source>
        <dbReference type="ARBA" id="ARBA00022970"/>
    </source>
</evidence>
<sequence length="468" mass="51759">MDQKPSSPSSPSPENAHSMQHITANTMDEKSPSSPENADSMQHITASANAAGAGAGEKVQYASSSKRRALSSRHLEMIAIGGTIGTGLFVISRCGACYGGPAGCTSCLYHRGGDGLLCRLGEMATFIPISGSFNHYAGRFVDPAFGFTCGWNYYLIWALTPTYRDGRMLVNHPILAAGQTEFFLSAIKVTAIVVFVVLGVIIDLGGIRNGDGPPLLLHQTDVLNAVNTLFLILDNRKGPDVRPILAALSVPDKQWTCELQEDTVEFMACLLEALRKETANPEIMALTEAMSIDKFTSWFIKVSLCRAVSLHNLPHEFLHLALKRNQEFMQNMINRDFESRDVEHSCGMCACAFAEQQYEPSTFPRILFIQLKRFEYTNHVARKLDVLDVQSKLDKHIVMRSANQQAKYVLCSFIAHEGHAIASGHYVTYVHNEKWIKLNDGEVMKAELDVQAKAGAYLLCYVQMLEDD</sequence>
<evidence type="ECO:0000256" key="2">
    <source>
        <dbReference type="ARBA" id="ARBA00022448"/>
    </source>
</evidence>
<dbReference type="GO" id="GO:0016579">
    <property type="term" value="P:protein deubiquitination"/>
    <property type="evidence" value="ECO:0007669"/>
    <property type="project" value="InterPro"/>
</dbReference>
<name>A0AAD5TEA4_9FUNG</name>
<dbReference type="EMBL" id="JADGJQ010000065">
    <property type="protein sequence ID" value="KAJ3174452.1"/>
    <property type="molecule type" value="Genomic_DNA"/>
</dbReference>
<protein>
    <recommendedName>
        <fullName evidence="8">USP domain-containing protein</fullName>
    </recommendedName>
</protein>
<evidence type="ECO:0000256" key="7">
    <source>
        <dbReference type="SAM" id="MobiDB-lite"/>
    </source>
</evidence>
<accession>A0AAD5TEA4</accession>
<evidence type="ECO:0000313" key="9">
    <source>
        <dbReference type="EMBL" id="KAJ3174452.1"/>
    </source>
</evidence>
<evidence type="ECO:0000256" key="1">
    <source>
        <dbReference type="ARBA" id="ARBA00004141"/>
    </source>
</evidence>
<proteinExistence type="predicted"/>
<comment type="subcellular location">
    <subcellularLocation>
        <location evidence="1">Membrane</location>
        <topology evidence="1">Multi-pass membrane protein</topology>
    </subcellularLocation>
</comment>
<dbReference type="Gene3D" id="1.20.1740.10">
    <property type="entry name" value="Amino acid/polyamine transporter I"/>
    <property type="match status" value="1"/>
</dbReference>
<feature type="compositionally biased region" description="Polar residues" evidence="7">
    <location>
        <begin position="15"/>
        <end position="40"/>
    </location>
</feature>
<feature type="compositionally biased region" description="Low complexity" evidence="7">
    <location>
        <begin position="1"/>
        <end position="13"/>
    </location>
</feature>
<feature type="region of interest" description="Disordered" evidence="7">
    <location>
        <begin position="1"/>
        <end position="40"/>
    </location>
</feature>
<feature type="domain" description="USP" evidence="8">
    <location>
        <begin position="172"/>
        <end position="464"/>
    </location>
</feature>
<comment type="caution">
    <text evidence="9">The sequence shown here is derived from an EMBL/GenBank/DDBJ whole genome shotgun (WGS) entry which is preliminary data.</text>
</comment>
<keyword evidence="2" id="KW-0813">Transport</keyword>
<dbReference type="InterPro" id="IPR001394">
    <property type="entry name" value="Peptidase_C19_UCH"/>
</dbReference>
<dbReference type="PROSITE" id="PS00973">
    <property type="entry name" value="USP_2"/>
    <property type="match status" value="1"/>
</dbReference>
<evidence type="ECO:0000313" key="10">
    <source>
        <dbReference type="Proteomes" id="UP001212152"/>
    </source>
</evidence>
<dbReference type="InterPro" id="IPR004841">
    <property type="entry name" value="AA-permease/SLC12A_dom"/>
</dbReference>
<dbReference type="PANTHER" id="PTHR43341:SF1">
    <property type="entry name" value="GENERAL AMINO-ACID PERMEASE GAP1"/>
    <property type="match status" value="1"/>
</dbReference>
<dbReference type="GO" id="GO:0004843">
    <property type="term" value="F:cysteine-type deubiquitinase activity"/>
    <property type="evidence" value="ECO:0007669"/>
    <property type="project" value="InterPro"/>
</dbReference>
<dbReference type="Proteomes" id="UP001212152">
    <property type="component" value="Unassembled WGS sequence"/>
</dbReference>
<gene>
    <name evidence="9" type="ORF">HDU87_007144</name>
</gene>
<evidence type="ECO:0000259" key="8">
    <source>
        <dbReference type="PROSITE" id="PS50235"/>
    </source>
</evidence>
<dbReference type="InterPro" id="IPR018200">
    <property type="entry name" value="USP_CS"/>
</dbReference>
<keyword evidence="5" id="KW-1133">Transmembrane helix</keyword>
<keyword evidence="4" id="KW-0029">Amino-acid transport</keyword>
<keyword evidence="10" id="KW-1185">Reference proteome</keyword>
<keyword evidence="6" id="KW-0472">Membrane</keyword>
<dbReference type="GO" id="GO:0016020">
    <property type="term" value="C:membrane"/>
    <property type="evidence" value="ECO:0007669"/>
    <property type="project" value="UniProtKB-SubCell"/>
</dbReference>
<evidence type="ECO:0000256" key="3">
    <source>
        <dbReference type="ARBA" id="ARBA00022692"/>
    </source>
</evidence>
<keyword evidence="3" id="KW-0812">Transmembrane</keyword>
<dbReference type="InterPro" id="IPR038765">
    <property type="entry name" value="Papain-like_cys_pep_sf"/>
</dbReference>
<evidence type="ECO:0000256" key="5">
    <source>
        <dbReference type="ARBA" id="ARBA00022989"/>
    </source>
</evidence>
<organism evidence="9 10">
    <name type="scientific">Geranomyces variabilis</name>
    <dbReference type="NCBI Taxonomy" id="109894"/>
    <lineage>
        <taxon>Eukaryota</taxon>
        <taxon>Fungi</taxon>
        <taxon>Fungi incertae sedis</taxon>
        <taxon>Chytridiomycota</taxon>
        <taxon>Chytridiomycota incertae sedis</taxon>
        <taxon>Chytridiomycetes</taxon>
        <taxon>Spizellomycetales</taxon>
        <taxon>Powellomycetaceae</taxon>
        <taxon>Geranomyces</taxon>
    </lineage>
</organism>